<dbReference type="Gene3D" id="3.20.80.10">
    <property type="entry name" value="Regulatory factor, effector binding domain"/>
    <property type="match status" value="1"/>
</dbReference>
<dbReference type="SUPFAM" id="SSF55136">
    <property type="entry name" value="Probable bacterial effector-binding domain"/>
    <property type="match status" value="1"/>
</dbReference>
<protein>
    <recommendedName>
        <fullName evidence="1">AraC effector-binding domain-containing protein</fullName>
    </recommendedName>
</protein>
<dbReference type="EMBL" id="AP019782">
    <property type="protein sequence ID" value="BBL72102.1"/>
    <property type="molecule type" value="Genomic_DNA"/>
</dbReference>
<dbReference type="AlphaFoldDB" id="A0A8D4VT40"/>
<evidence type="ECO:0000313" key="3">
    <source>
        <dbReference type="Proteomes" id="UP000824988"/>
    </source>
</evidence>
<dbReference type="PANTHER" id="PTHR40055:SF1">
    <property type="entry name" value="TRANSCRIPTIONAL REGULATOR YGIV-RELATED"/>
    <property type="match status" value="1"/>
</dbReference>
<keyword evidence="3" id="KW-1185">Reference proteome</keyword>
<dbReference type="InterPro" id="IPR010499">
    <property type="entry name" value="AraC_E-bd"/>
</dbReference>
<dbReference type="InterPro" id="IPR029442">
    <property type="entry name" value="GyrI-like"/>
</dbReference>
<organism evidence="2 3">
    <name type="scientific">Methylogaea oryzae</name>
    <dbReference type="NCBI Taxonomy" id="1295382"/>
    <lineage>
        <taxon>Bacteria</taxon>
        <taxon>Pseudomonadati</taxon>
        <taxon>Pseudomonadota</taxon>
        <taxon>Gammaproteobacteria</taxon>
        <taxon>Methylococcales</taxon>
        <taxon>Methylococcaceae</taxon>
        <taxon>Methylogaea</taxon>
    </lineage>
</organism>
<dbReference type="KEGG" id="moz:MoryE10_27080"/>
<dbReference type="SMART" id="SM00871">
    <property type="entry name" value="AraC_E_bind"/>
    <property type="match status" value="1"/>
</dbReference>
<accession>A0A8D4VT40</accession>
<proteinExistence type="predicted"/>
<dbReference type="RefSeq" id="WP_054772993.1">
    <property type="nucleotide sequence ID" value="NZ_AP019782.1"/>
</dbReference>
<name>A0A8D4VT40_9GAMM</name>
<evidence type="ECO:0000259" key="1">
    <source>
        <dbReference type="SMART" id="SM00871"/>
    </source>
</evidence>
<evidence type="ECO:0000313" key="2">
    <source>
        <dbReference type="EMBL" id="BBL72102.1"/>
    </source>
</evidence>
<dbReference type="PANTHER" id="PTHR40055">
    <property type="entry name" value="TRANSCRIPTIONAL REGULATOR YGIV-RELATED"/>
    <property type="match status" value="1"/>
</dbReference>
<dbReference type="Proteomes" id="UP000824988">
    <property type="component" value="Chromosome"/>
</dbReference>
<feature type="domain" description="AraC effector-binding" evidence="1">
    <location>
        <begin position="1"/>
        <end position="154"/>
    </location>
</feature>
<reference evidence="2" key="1">
    <citation type="submission" date="2019-06" db="EMBL/GenBank/DDBJ databases">
        <title>Complete genome sequence of Methylogaea oryzae strain JCM16910.</title>
        <authorList>
            <person name="Asakawa S."/>
        </authorList>
    </citation>
    <scope>NUCLEOTIDE SEQUENCE</scope>
    <source>
        <strain evidence="2">E10</strain>
    </source>
</reference>
<dbReference type="InterPro" id="IPR050908">
    <property type="entry name" value="SmbC-like"/>
</dbReference>
<dbReference type="Pfam" id="PF06445">
    <property type="entry name" value="GyrI-like"/>
    <property type="match status" value="1"/>
</dbReference>
<sequence length="154" mass="17551">MDVQIVLFPETKVAAIEHRGSPSLEHDTVRKLVAWKLENGLRDPLKYRSYGVHYTDPRTTPPSEHRVDFCLSIEEDVGQNPYGITNKVLRGGRCARARDVGARSNNQAAAYLYEQWLPRSGESLGDFPMFFHYVNVGPSVREEEMITDVYLPLK</sequence>
<gene>
    <name evidence="2" type="ORF">MoryE10_27080</name>
</gene>
<dbReference type="InterPro" id="IPR011256">
    <property type="entry name" value="Reg_factor_effector_dom_sf"/>
</dbReference>